<evidence type="ECO:0000256" key="3">
    <source>
        <dbReference type="ARBA" id="ARBA00021035"/>
    </source>
</evidence>
<evidence type="ECO:0000256" key="5">
    <source>
        <dbReference type="ARBA" id="ARBA00022679"/>
    </source>
</evidence>
<dbReference type="GO" id="GO:0008408">
    <property type="term" value="F:3'-5' exonuclease activity"/>
    <property type="evidence" value="ECO:0007669"/>
    <property type="project" value="InterPro"/>
</dbReference>
<dbReference type="Pfam" id="PF02768">
    <property type="entry name" value="DNA_pol3_beta_3"/>
    <property type="match status" value="1"/>
</dbReference>
<dbReference type="InterPro" id="IPR046938">
    <property type="entry name" value="DNA_clamp_sf"/>
</dbReference>
<dbReference type="EMBL" id="CP055156">
    <property type="protein sequence ID" value="QNF34172.1"/>
    <property type="molecule type" value="Genomic_DNA"/>
</dbReference>
<dbReference type="Gene3D" id="3.70.10.10">
    <property type="match status" value="1"/>
</dbReference>
<dbReference type="PIRSF" id="PIRSF000804">
    <property type="entry name" value="DNA_pol_III_b"/>
    <property type="match status" value="1"/>
</dbReference>
<dbReference type="KEGG" id="aswu:HUW51_16115"/>
<accession>A0A7G7GAI8</accession>
<dbReference type="SUPFAM" id="SSF55979">
    <property type="entry name" value="DNA clamp"/>
    <property type="match status" value="3"/>
</dbReference>
<dbReference type="Gene3D" id="3.10.150.10">
    <property type="entry name" value="DNA Polymerase III, subunit A, domain 2"/>
    <property type="match status" value="1"/>
</dbReference>
<keyword evidence="8 10" id="KW-0239">DNA-directed DNA polymerase</keyword>
<dbReference type="Pfam" id="PF00712">
    <property type="entry name" value="DNA_pol3_beta"/>
    <property type="match status" value="1"/>
</dbReference>
<comment type="similarity">
    <text evidence="2 10">Belongs to the beta sliding clamp family.</text>
</comment>
<evidence type="ECO:0000256" key="9">
    <source>
        <dbReference type="ARBA" id="ARBA00023125"/>
    </source>
</evidence>
<dbReference type="Proteomes" id="UP000515237">
    <property type="component" value="Chromosome"/>
</dbReference>
<proteinExistence type="inferred from homology"/>
<evidence type="ECO:0000256" key="8">
    <source>
        <dbReference type="ARBA" id="ARBA00022932"/>
    </source>
</evidence>
<evidence type="ECO:0000256" key="10">
    <source>
        <dbReference type="PIRNR" id="PIRNR000804"/>
    </source>
</evidence>
<evidence type="ECO:0000313" key="14">
    <source>
        <dbReference type="EMBL" id="QNF34172.1"/>
    </source>
</evidence>
<dbReference type="GO" id="GO:0003677">
    <property type="term" value="F:DNA binding"/>
    <property type="evidence" value="ECO:0007669"/>
    <property type="project" value="UniProtKB-UniRule"/>
</dbReference>
<keyword evidence="5 10" id="KW-0808">Transferase</keyword>
<evidence type="ECO:0000256" key="1">
    <source>
        <dbReference type="ARBA" id="ARBA00004496"/>
    </source>
</evidence>
<dbReference type="AlphaFoldDB" id="A0A7G7GAI8"/>
<keyword evidence="15" id="KW-1185">Reference proteome</keyword>
<dbReference type="InterPro" id="IPR022637">
    <property type="entry name" value="DNA_polIII_beta_cen"/>
</dbReference>
<keyword evidence="7 10" id="KW-0235">DNA replication</keyword>
<evidence type="ECO:0000256" key="4">
    <source>
        <dbReference type="ARBA" id="ARBA00022490"/>
    </source>
</evidence>
<protein>
    <recommendedName>
        <fullName evidence="3 10">Beta sliding clamp</fullName>
    </recommendedName>
</protein>
<name>A0A7G7GAI8_9BACT</name>
<evidence type="ECO:0000313" key="15">
    <source>
        <dbReference type="Proteomes" id="UP000515237"/>
    </source>
</evidence>
<gene>
    <name evidence="14" type="primary">dnaN</name>
    <name evidence="14" type="ORF">HUW51_16115</name>
</gene>
<dbReference type="GO" id="GO:0005737">
    <property type="term" value="C:cytoplasm"/>
    <property type="evidence" value="ECO:0007669"/>
    <property type="project" value="UniProtKB-SubCell"/>
</dbReference>
<feature type="domain" description="DNA polymerase III beta sliding clamp N-terminal" evidence="11">
    <location>
        <begin position="1"/>
        <end position="120"/>
    </location>
</feature>
<comment type="subcellular location">
    <subcellularLocation>
        <location evidence="1 10">Cytoplasm</location>
    </subcellularLocation>
</comment>
<evidence type="ECO:0000259" key="11">
    <source>
        <dbReference type="Pfam" id="PF00712"/>
    </source>
</evidence>
<comment type="function">
    <text evidence="10">Confers DNA tethering and processivity to DNA polymerases and other proteins. Acts as a clamp, forming a ring around DNA (a reaction catalyzed by the clamp-loading complex) which diffuses in an ATP-independent manner freely and bidirectionally along dsDNA. Initially characterized for its ability to contact the catalytic subunit of DNA polymerase III (Pol III), a complex, multichain enzyme responsible for most of the replicative synthesis in bacteria; Pol III exhibits 3'-5' exonuclease proofreading activity. The beta chain is required for initiation of replication as well as for processivity of DNA replication.</text>
</comment>
<reference evidence="14 15" key="1">
    <citation type="journal article" date="2018" name="Int. J. Syst. Evol. Microbiol.">
        <title>Adhaeribacter swui sp. nov., isolated from wet mud.</title>
        <authorList>
            <person name="Kim D.U."/>
            <person name="Kim K.W."/>
            <person name="Kang M.S."/>
            <person name="Kim J.Y."/>
            <person name="Jang J.H."/>
            <person name="Kim M.K."/>
        </authorList>
    </citation>
    <scope>NUCLEOTIDE SEQUENCE [LARGE SCALE GENOMIC DNA]</scope>
    <source>
        <strain evidence="14 15">KCTC 52873</strain>
    </source>
</reference>
<evidence type="ECO:0000256" key="2">
    <source>
        <dbReference type="ARBA" id="ARBA00010752"/>
    </source>
</evidence>
<keyword evidence="4 10" id="KW-0963">Cytoplasm</keyword>
<dbReference type="SMART" id="SM00480">
    <property type="entry name" value="POL3Bc"/>
    <property type="match status" value="1"/>
</dbReference>
<evidence type="ECO:0000256" key="6">
    <source>
        <dbReference type="ARBA" id="ARBA00022695"/>
    </source>
</evidence>
<dbReference type="GO" id="GO:0009360">
    <property type="term" value="C:DNA polymerase III complex"/>
    <property type="evidence" value="ECO:0007669"/>
    <property type="project" value="InterPro"/>
</dbReference>
<feature type="domain" description="DNA polymerase III beta sliding clamp central" evidence="12">
    <location>
        <begin position="129"/>
        <end position="243"/>
    </location>
</feature>
<dbReference type="GO" id="GO:0003887">
    <property type="term" value="F:DNA-directed DNA polymerase activity"/>
    <property type="evidence" value="ECO:0007669"/>
    <property type="project" value="UniProtKB-UniRule"/>
</dbReference>
<dbReference type="InterPro" id="IPR022634">
    <property type="entry name" value="DNA_polIII_beta_N"/>
</dbReference>
<feature type="domain" description="DNA polymerase III beta sliding clamp C-terminal" evidence="13">
    <location>
        <begin position="246"/>
        <end position="363"/>
    </location>
</feature>
<dbReference type="NCBIfam" id="TIGR00663">
    <property type="entry name" value="dnan"/>
    <property type="match status" value="1"/>
</dbReference>
<organism evidence="14 15">
    <name type="scientific">Adhaeribacter swui</name>
    <dbReference type="NCBI Taxonomy" id="2086471"/>
    <lineage>
        <taxon>Bacteria</taxon>
        <taxon>Pseudomonadati</taxon>
        <taxon>Bacteroidota</taxon>
        <taxon>Cytophagia</taxon>
        <taxon>Cytophagales</taxon>
        <taxon>Hymenobacteraceae</taxon>
        <taxon>Adhaeribacter</taxon>
    </lineage>
</organism>
<keyword evidence="6 10" id="KW-0548">Nucleotidyltransferase</keyword>
<comment type="subunit">
    <text evidence="10">Forms a ring-shaped head-to-tail homodimer around DNA.</text>
</comment>
<evidence type="ECO:0000259" key="13">
    <source>
        <dbReference type="Pfam" id="PF02768"/>
    </source>
</evidence>
<sequence>MKFIVSSSALLKQLQSINGVVANNPVVPILENFLFEIHDGTLTITASDLETSMITEIHVEAKEDGRIAAPARILLETLKNLPDQPVTFTIDEETYTIELSSANGRYKLSGENATDFPKVPVVKSQNSIEVPSNVLARAINKTIFAVSTDELRPAMTGIFVQLSDSNITFVATDGHRLLRYRRSDVAPGDTASIIIPRKAFTLLKSTLPAEPTSVRVEFNTSNASFSFDNIRLVCRLIDERYPDYENVIPVKNPNKLSIDRYDLLSSVRRISIYSNKTTHQVRLKIAGSELQISAEDLDFSNEANERLSCQYEGEDMEIGFNAKFLLEMLNNIDSDEVNLELSTPNRAGLLMPTNNDDNENILMLVMPVMLNNYV</sequence>
<evidence type="ECO:0000259" key="12">
    <source>
        <dbReference type="Pfam" id="PF02767"/>
    </source>
</evidence>
<dbReference type="RefSeq" id="WP_185270653.1">
    <property type="nucleotide sequence ID" value="NZ_CP055156.1"/>
</dbReference>
<dbReference type="PANTHER" id="PTHR30478:SF0">
    <property type="entry name" value="BETA SLIDING CLAMP"/>
    <property type="match status" value="1"/>
</dbReference>
<dbReference type="InterPro" id="IPR001001">
    <property type="entry name" value="DNA_polIII_beta"/>
</dbReference>
<dbReference type="InterPro" id="IPR022635">
    <property type="entry name" value="DNA_polIII_beta_C"/>
</dbReference>
<dbReference type="Pfam" id="PF02767">
    <property type="entry name" value="DNA_pol3_beta_2"/>
    <property type="match status" value="1"/>
</dbReference>
<keyword evidence="9" id="KW-0238">DNA-binding</keyword>
<dbReference type="GO" id="GO:0006271">
    <property type="term" value="P:DNA strand elongation involved in DNA replication"/>
    <property type="evidence" value="ECO:0007669"/>
    <property type="project" value="TreeGrafter"/>
</dbReference>
<dbReference type="PANTHER" id="PTHR30478">
    <property type="entry name" value="DNA POLYMERASE III SUBUNIT BETA"/>
    <property type="match status" value="1"/>
</dbReference>
<dbReference type="CDD" id="cd00140">
    <property type="entry name" value="beta_clamp"/>
    <property type="match status" value="1"/>
</dbReference>
<evidence type="ECO:0000256" key="7">
    <source>
        <dbReference type="ARBA" id="ARBA00022705"/>
    </source>
</evidence>